<evidence type="ECO:0000313" key="3">
    <source>
        <dbReference type="Proteomes" id="UP000292974"/>
    </source>
</evidence>
<dbReference type="Proteomes" id="UP000292974">
    <property type="component" value="Unassembled WGS sequence"/>
</dbReference>
<gene>
    <name evidence="2" type="ORF">ELH90_00830</name>
</gene>
<reference evidence="2 3" key="1">
    <citation type="submission" date="2019-02" db="EMBL/GenBank/DDBJ databases">
        <title>The genomic architecture of introgression among sibling species of bacteria.</title>
        <authorList>
            <person name="Cavassim M.I.A."/>
            <person name="Moeskjaer S."/>
            <person name="Moslemi C."/>
            <person name="Fields B."/>
            <person name="Bachmann A."/>
            <person name="Vilhjalmsson B."/>
            <person name="Schierup M.H."/>
            <person name="Young J.P.W."/>
            <person name="Andersen S.U."/>
        </authorList>
    </citation>
    <scope>NUCLEOTIDE SEQUENCE [LARGE SCALE GENOMIC DNA]</scope>
    <source>
        <strain evidence="2 3">SM135B</strain>
    </source>
</reference>
<proteinExistence type="predicted"/>
<keyword evidence="1" id="KW-0472">Membrane</keyword>
<dbReference type="EMBL" id="SIOP01000001">
    <property type="protein sequence ID" value="TAY50357.1"/>
    <property type="molecule type" value="Genomic_DNA"/>
</dbReference>
<keyword evidence="1" id="KW-0812">Transmembrane</keyword>
<feature type="transmembrane region" description="Helical" evidence="1">
    <location>
        <begin position="34"/>
        <end position="58"/>
    </location>
</feature>
<evidence type="ECO:0000313" key="2">
    <source>
        <dbReference type="EMBL" id="TAY50357.1"/>
    </source>
</evidence>
<accession>A0A7M3DNY2</accession>
<evidence type="ECO:0000256" key="1">
    <source>
        <dbReference type="SAM" id="Phobius"/>
    </source>
</evidence>
<sequence length="68" mass="7438">MIMNGEQVSPMENTSAPSSNIEWTLADFLSTYRYWAVFFSSLLLAIGGQGFSTVLPLISQMTGNSDTI</sequence>
<protein>
    <submittedName>
        <fullName evidence="2">Uncharacterized protein</fullName>
    </submittedName>
</protein>
<dbReference type="AlphaFoldDB" id="A0A7M3DNY2"/>
<name>A0A7M3DNY2_RHILE</name>
<comment type="caution">
    <text evidence="2">The sequence shown here is derived from an EMBL/GenBank/DDBJ whole genome shotgun (WGS) entry which is preliminary data.</text>
</comment>
<organism evidence="2 3">
    <name type="scientific">Rhizobium leguminosarum</name>
    <dbReference type="NCBI Taxonomy" id="384"/>
    <lineage>
        <taxon>Bacteria</taxon>
        <taxon>Pseudomonadati</taxon>
        <taxon>Pseudomonadota</taxon>
        <taxon>Alphaproteobacteria</taxon>
        <taxon>Hyphomicrobiales</taxon>
        <taxon>Rhizobiaceae</taxon>
        <taxon>Rhizobium/Agrobacterium group</taxon>
        <taxon>Rhizobium</taxon>
    </lineage>
</organism>
<keyword evidence="1" id="KW-1133">Transmembrane helix</keyword>
<dbReference type="RefSeq" id="WP_130715535.1">
    <property type="nucleotide sequence ID" value="NZ_SIOP01000001.1"/>
</dbReference>